<organism evidence="2 3">
    <name type="scientific">Oleidesulfovibrio alaskensis (strain ATCC BAA-1058 / DSM 17464 / G20)</name>
    <name type="common">Desulfovibrio alaskensis</name>
    <dbReference type="NCBI Taxonomy" id="207559"/>
    <lineage>
        <taxon>Bacteria</taxon>
        <taxon>Pseudomonadati</taxon>
        <taxon>Thermodesulfobacteriota</taxon>
        <taxon>Desulfovibrionia</taxon>
        <taxon>Desulfovibrionales</taxon>
        <taxon>Desulfovibrionaceae</taxon>
        <taxon>Oleidesulfovibrio</taxon>
    </lineage>
</organism>
<dbReference type="AlphaFoldDB" id="Q315Y1"/>
<dbReference type="Gene3D" id="3.40.30.10">
    <property type="entry name" value="Glutaredoxin"/>
    <property type="match status" value="1"/>
</dbReference>
<evidence type="ECO:0000313" key="3">
    <source>
        <dbReference type="Proteomes" id="UP000002710"/>
    </source>
</evidence>
<sequence length="103" mass="11251">MSLQTVAPGDLDARIEQTAQGIVLFHKELCPHCKNMEKVLAKFGAKNPDVELLAVDSEADPAVMEAYGVERVPSLVIVRGGRAVYTRTGLMNPKELTTLYHSV</sequence>
<gene>
    <name evidence="2" type="ordered locus">Dde_0464</name>
</gene>
<dbReference type="RefSeq" id="WP_011366592.1">
    <property type="nucleotide sequence ID" value="NC_007519.1"/>
</dbReference>
<feature type="domain" description="Thioredoxin" evidence="1">
    <location>
        <begin position="1"/>
        <end position="103"/>
    </location>
</feature>
<dbReference type="KEGG" id="dde:Dde_0464"/>
<dbReference type="eggNOG" id="COG0526">
    <property type="taxonomic scope" value="Bacteria"/>
</dbReference>
<evidence type="ECO:0000259" key="1">
    <source>
        <dbReference type="PROSITE" id="PS51352"/>
    </source>
</evidence>
<reference evidence="2 3" key="1">
    <citation type="journal article" date="2011" name="J. Bacteriol.">
        <title>Complete genome sequence and updated annotation of Desulfovibrio alaskensis G20.</title>
        <authorList>
            <person name="Hauser L.J."/>
            <person name="Land M.L."/>
            <person name="Brown S.D."/>
            <person name="Larimer F."/>
            <person name="Keller K.L."/>
            <person name="Rapp-Giles B.J."/>
            <person name="Price M.N."/>
            <person name="Lin M."/>
            <person name="Bruce D.C."/>
            <person name="Detter J.C."/>
            <person name="Tapia R."/>
            <person name="Han C.S."/>
            <person name="Goodwin L.A."/>
            <person name="Cheng J.F."/>
            <person name="Pitluck S."/>
            <person name="Copeland A."/>
            <person name="Lucas S."/>
            <person name="Nolan M."/>
            <person name="Lapidus A.L."/>
            <person name="Palumbo A.V."/>
            <person name="Wall J.D."/>
        </authorList>
    </citation>
    <scope>NUCLEOTIDE SEQUENCE [LARGE SCALE GENOMIC DNA]</scope>
    <source>
        <strain evidence="3">ATCC BAA 1058 / DSM 17464 / G20</strain>
    </source>
</reference>
<dbReference type="HOGENOM" id="CLU_090389_10_4_7"/>
<dbReference type="CDD" id="cd02947">
    <property type="entry name" value="TRX_family"/>
    <property type="match status" value="1"/>
</dbReference>
<dbReference type="SMR" id="Q315Y1"/>
<accession>Q315Y1</accession>
<dbReference type="PROSITE" id="PS51352">
    <property type="entry name" value="THIOREDOXIN_2"/>
    <property type="match status" value="1"/>
</dbReference>
<dbReference type="InterPro" id="IPR036249">
    <property type="entry name" value="Thioredoxin-like_sf"/>
</dbReference>
<dbReference type="InterPro" id="IPR013766">
    <property type="entry name" value="Thioredoxin_domain"/>
</dbReference>
<dbReference type="Pfam" id="PF00085">
    <property type="entry name" value="Thioredoxin"/>
    <property type="match status" value="1"/>
</dbReference>
<dbReference type="PROSITE" id="PS51354">
    <property type="entry name" value="GLUTAREDOXIN_2"/>
    <property type="match status" value="1"/>
</dbReference>
<proteinExistence type="predicted"/>
<dbReference type="STRING" id="207559.Dde_0464"/>
<dbReference type="SUPFAM" id="SSF52833">
    <property type="entry name" value="Thioredoxin-like"/>
    <property type="match status" value="1"/>
</dbReference>
<name>Q315Y1_OLEA2</name>
<keyword evidence="3" id="KW-1185">Reference proteome</keyword>
<dbReference type="EMBL" id="CP000112">
    <property type="protein sequence ID" value="ABB37265.1"/>
    <property type="molecule type" value="Genomic_DNA"/>
</dbReference>
<protein>
    <submittedName>
        <fullName evidence="2">Glutaredoxin</fullName>
    </submittedName>
</protein>
<evidence type="ECO:0000313" key="2">
    <source>
        <dbReference type="EMBL" id="ABB37265.1"/>
    </source>
</evidence>
<dbReference type="Proteomes" id="UP000002710">
    <property type="component" value="Chromosome"/>
</dbReference>